<dbReference type="KEGG" id="ise:JBKA6_1285"/>
<dbReference type="Gene3D" id="3.40.250.10">
    <property type="entry name" value="Rhodanese-like domain"/>
    <property type="match status" value="1"/>
</dbReference>
<feature type="domain" description="Rhodanese" evidence="1">
    <location>
        <begin position="3"/>
        <end position="57"/>
    </location>
</feature>
<name>A0A1J1DZF8_9FLAO</name>
<evidence type="ECO:0000313" key="2">
    <source>
        <dbReference type="EMBL" id="BAV95298.1"/>
    </source>
</evidence>
<dbReference type="Proteomes" id="UP000243197">
    <property type="component" value="Chromosome"/>
</dbReference>
<dbReference type="AlphaFoldDB" id="A0A1J1DZF8"/>
<keyword evidence="3" id="KW-1185">Reference proteome</keyword>
<organism evidence="2 3">
    <name type="scientific">Ichthyobacterium seriolicida</name>
    <dbReference type="NCBI Taxonomy" id="242600"/>
    <lineage>
        <taxon>Bacteria</taxon>
        <taxon>Pseudomonadati</taxon>
        <taxon>Bacteroidota</taxon>
        <taxon>Flavobacteriia</taxon>
        <taxon>Flavobacteriales</taxon>
        <taxon>Ichthyobacteriaceae</taxon>
        <taxon>Ichthyobacterium</taxon>
    </lineage>
</organism>
<accession>A0A1J1DZF8</accession>
<dbReference type="SUPFAM" id="SSF52821">
    <property type="entry name" value="Rhodanese/Cell cycle control phosphatase"/>
    <property type="match status" value="1"/>
</dbReference>
<dbReference type="InterPro" id="IPR001763">
    <property type="entry name" value="Rhodanese-like_dom"/>
</dbReference>
<gene>
    <name evidence="2" type="ORF">JBKA6_1285</name>
</gene>
<proteinExistence type="predicted"/>
<sequence>MHELPDKIQEIKKNTKDIIICCKSGQRSQQTVEFLKSVGINNVYDGGGWAQIDNLIK</sequence>
<evidence type="ECO:0000313" key="3">
    <source>
        <dbReference type="Proteomes" id="UP000243197"/>
    </source>
</evidence>
<dbReference type="InterPro" id="IPR036873">
    <property type="entry name" value="Rhodanese-like_dom_sf"/>
</dbReference>
<protein>
    <recommendedName>
        <fullName evidence="1">Rhodanese domain-containing protein</fullName>
    </recommendedName>
</protein>
<dbReference type="CDD" id="cd00158">
    <property type="entry name" value="RHOD"/>
    <property type="match status" value="1"/>
</dbReference>
<dbReference type="PROSITE" id="PS50206">
    <property type="entry name" value="RHODANESE_3"/>
    <property type="match status" value="1"/>
</dbReference>
<reference evidence="2 3" key="1">
    <citation type="submission" date="2014-03" db="EMBL/GenBank/DDBJ databases">
        <title>complete genome sequence of Flavobacteriaceae bacterium JBKA-6.</title>
        <authorList>
            <person name="Takano T."/>
            <person name="Nakamura Y."/>
            <person name="Takuma S."/>
            <person name="Yasuike M."/>
            <person name="Matsuyama T."/>
            <person name="Sakai T."/>
            <person name="Fujiwara A."/>
            <person name="Kimoto K."/>
            <person name="Fukuda Y."/>
            <person name="Kondo H."/>
            <person name="Hirono I."/>
            <person name="Nakayasu C."/>
        </authorList>
    </citation>
    <scope>NUCLEOTIDE SEQUENCE [LARGE SCALE GENOMIC DNA]</scope>
    <source>
        <strain evidence="2 3">JBKA-6</strain>
    </source>
</reference>
<dbReference type="EMBL" id="AP014564">
    <property type="protein sequence ID" value="BAV95298.1"/>
    <property type="molecule type" value="Genomic_DNA"/>
</dbReference>
<evidence type="ECO:0000259" key="1">
    <source>
        <dbReference type="PROSITE" id="PS50206"/>
    </source>
</evidence>
<dbReference type="Pfam" id="PF00581">
    <property type="entry name" value="Rhodanese"/>
    <property type="match status" value="1"/>
</dbReference>